<feature type="domain" description="F-box" evidence="1">
    <location>
        <begin position="23"/>
        <end position="57"/>
    </location>
</feature>
<dbReference type="STRING" id="218851.A0A2G5E9P3"/>
<evidence type="ECO:0000313" key="2">
    <source>
        <dbReference type="EMBL" id="PIA52473.1"/>
    </source>
</evidence>
<dbReference type="InParanoid" id="A0A2G5E9P3"/>
<dbReference type="PROSITE" id="PS50181">
    <property type="entry name" value="FBOX"/>
    <property type="match status" value="1"/>
</dbReference>
<dbReference type="Gene3D" id="3.80.10.10">
    <property type="entry name" value="Ribonuclease Inhibitor"/>
    <property type="match status" value="1"/>
</dbReference>
<dbReference type="SUPFAM" id="SSF52047">
    <property type="entry name" value="RNI-like"/>
    <property type="match status" value="1"/>
</dbReference>
<dbReference type="PANTHER" id="PTHR31639:SF237">
    <property type="entry name" value="F-BOX DOMAIN-CONTAINING PROTEIN"/>
    <property type="match status" value="1"/>
</dbReference>
<evidence type="ECO:0000313" key="3">
    <source>
        <dbReference type="Proteomes" id="UP000230069"/>
    </source>
</evidence>
<proteinExistence type="predicted"/>
<dbReference type="InterPro" id="IPR036047">
    <property type="entry name" value="F-box-like_dom_sf"/>
</dbReference>
<dbReference type="SUPFAM" id="SSF81383">
    <property type="entry name" value="F-box domain"/>
    <property type="match status" value="1"/>
</dbReference>
<evidence type="ECO:0000259" key="1">
    <source>
        <dbReference type="PROSITE" id="PS50181"/>
    </source>
</evidence>
<dbReference type="AlphaFoldDB" id="A0A2G5E9P3"/>
<dbReference type="Pfam" id="PF00646">
    <property type="entry name" value="F-box"/>
    <property type="match status" value="1"/>
</dbReference>
<protein>
    <recommendedName>
        <fullName evidence="1">F-box domain-containing protein</fullName>
    </recommendedName>
</protein>
<accession>A0A2G5E9P3</accession>
<dbReference type="Pfam" id="PF24758">
    <property type="entry name" value="LRR_At5g56370"/>
    <property type="match status" value="1"/>
</dbReference>
<dbReference type="PANTHER" id="PTHR31639">
    <property type="entry name" value="F-BOX PROTEIN-LIKE"/>
    <property type="match status" value="1"/>
</dbReference>
<reference evidence="2 3" key="1">
    <citation type="submission" date="2017-09" db="EMBL/GenBank/DDBJ databases">
        <title>WGS assembly of Aquilegia coerulea Goldsmith.</title>
        <authorList>
            <person name="Hodges S."/>
            <person name="Kramer E."/>
            <person name="Nordborg M."/>
            <person name="Tomkins J."/>
            <person name="Borevitz J."/>
            <person name="Derieg N."/>
            <person name="Yan J."/>
            <person name="Mihaltcheva S."/>
            <person name="Hayes R.D."/>
            <person name="Rokhsar D."/>
        </authorList>
    </citation>
    <scope>NUCLEOTIDE SEQUENCE [LARGE SCALE GENOMIC DNA]</scope>
    <source>
        <strain evidence="3">cv. Goldsmith</strain>
    </source>
</reference>
<dbReference type="InterPro" id="IPR001810">
    <property type="entry name" value="F-box_dom"/>
</dbReference>
<dbReference type="InterPro" id="IPR055411">
    <property type="entry name" value="LRR_FXL15/At3g58940/PEG3-like"/>
</dbReference>
<gene>
    <name evidence="2" type="ORF">AQUCO_01000389v1</name>
</gene>
<keyword evidence="3" id="KW-1185">Reference proteome</keyword>
<dbReference type="EMBL" id="KZ305027">
    <property type="protein sequence ID" value="PIA52473.1"/>
    <property type="molecule type" value="Genomic_DNA"/>
</dbReference>
<dbReference type="OrthoDB" id="1424615at2759"/>
<dbReference type="InterPro" id="IPR032675">
    <property type="entry name" value="LRR_dom_sf"/>
</dbReference>
<organism evidence="2 3">
    <name type="scientific">Aquilegia coerulea</name>
    <name type="common">Rocky mountain columbine</name>
    <dbReference type="NCBI Taxonomy" id="218851"/>
    <lineage>
        <taxon>Eukaryota</taxon>
        <taxon>Viridiplantae</taxon>
        <taxon>Streptophyta</taxon>
        <taxon>Embryophyta</taxon>
        <taxon>Tracheophyta</taxon>
        <taxon>Spermatophyta</taxon>
        <taxon>Magnoliopsida</taxon>
        <taxon>Ranunculales</taxon>
        <taxon>Ranunculaceae</taxon>
        <taxon>Thalictroideae</taxon>
        <taxon>Aquilegia</taxon>
    </lineage>
</organism>
<dbReference type="Proteomes" id="UP000230069">
    <property type="component" value="Unassembled WGS sequence"/>
</dbReference>
<name>A0A2G5E9P3_AQUCA</name>
<sequence length="449" mass="51505">MANSGSEKRRRRPKKNILVHLGPDFISDLPDNIIEDILQRLSIRESARTSVLARKWRYKWWARTQVIFDENCMKPSTRKILTQNFANTISCILGQHQGPIHNFKLSVVYCNIADAKQYIHEWLDILSKKGVRNLALVNYIGRSIGVGDSLYACEHLEVLKLRHWSLKVPDSFISFKYLKDLYLQKIKLKSDEFKSLTSRCPLLEKLTVIGIGTHCLEVHCSKLQYLNVQGVFDELRIDNNEHLKFLLIDQSESISLFGNLWPRVKENFTLNTVFASLQSIKSLEVWSHTLQYFAIGGQIPMSLPTILNCVKDISMSINIKDLDQISAAFCLIRSSPNLIRLRIGEWLGPVEYNAVDDVAKFWEDHNKHICCLDHLSTVEMEQSTCAGFGVEFINYIQQNSPSLERITVEVQDRIPDAEVMLFKHNLQNNGGSTLAEVEVTKTTKCVFFN</sequence>